<organism evidence="1 2">
    <name type="scientific">Noviherbaspirillum album</name>
    <dbReference type="NCBI Taxonomy" id="3080276"/>
    <lineage>
        <taxon>Bacteria</taxon>
        <taxon>Pseudomonadati</taxon>
        <taxon>Pseudomonadota</taxon>
        <taxon>Betaproteobacteria</taxon>
        <taxon>Burkholderiales</taxon>
        <taxon>Oxalobacteraceae</taxon>
        <taxon>Noviherbaspirillum</taxon>
    </lineage>
</organism>
<protein>
    <submittedName>
        <fullName evidence="1">Uncharacterized protein</fullName>
    </submittedName>
</protein>
<dbReference type="Pfam" id="PF09474">
    <property type="entry name" value="Type_III_YscX"/>
    <property type="match status" value="1"/>
</dbReference>
<evidence type="ECO:0000313" key="1">
    <source>
        <dbReference type="EMBL" id="MEC4720740.1"/>
    </source>
</evidence>
<name>A0ABU6JAR1_9BURK</name>
<evidence type="ECO:0000313" key="2">
    <source>
        <dbReference type="Proteomes" id="UP001352263"/>
    </source>
</evidence>
<accession>A0ABU6JAR1</accession>
<dbReference type="RefSeq" id="WP_326507456.1">
    <property type="nucleotide sequence ID" value="NZ_JAWIIV010000013.1"/>
</dbReference>
<gene>
    <name evidence="1" type="ORF">RY831_16370</name>
</gene>
<dbReference type="Proteomes" id="UP001352263">
    <property type="component" value="Unassembled WGS sequence"/>
</dbReference>
<dbReference type="InterPro" id="IPR012672">
    <property type="entry name" value="T3SS_YscX"/>
</dbReference>
<proteinExistence type="predicted"/>
<reference evidence="1 2" key="1">
    <citation type="submission" date="2023-10" db="EMBL/GenBank/DDBJ databases">
        <title>Noviherbaspirillum sp. CPCC 100848 genome assembly.</title>
        <authorList>
            <person name="Li X.Y."/>
            <person name="Fang X.M."/>
        </authorList>
    </citation>
    <scope>NUCLEOTIDE SEQUENCE [LARGE SCALE GENOMIC DNA]</scope>
    <source>
        <strain evidence="1 2">CPCC 100848</strain>
    </source>
</reference>
<comment type="caution">
    <text evidence="1">The sequence shown here is derived from an EMBL/GenBank/DDBJ whole genome shotgun (WGS) entry which is preliminary data.</text>
</comment>
<dbReference type="EMBL" id="JAWIIV010000013">
    <property type="protein sequence ID" value="MEC4720740.1"/>
    <property type="molecule type" value="Genomic_DNA"/>
</dbReference>
<keyword evidence="2" id="KW-1185">Reference proteome</keyword>
<sequence>MAINTNINTMYAMDRGIDRVVYNTTDQPNLPDNQLLEPAEANSTDLERLLTPASLGDALEETIAKPVITHKNITLPAQFKEVFSSARQTLQDAAAGQPDHEKILKRAARLLGEEEANLDLLQMYRTGLYQG</sequence>